<sequence>MYAKNRRKAFEYMLDSIGPKDLNELPIFIFGDFNFRLDIKAVVQLKKSFIFLYCGHNV</sequence>
<reference evidence="1 2" key="1">
    <citation type="submission" date="2017-03" db="EMBL/GenBank/DDBJ databases">
        <title>Genome Survey of Euroglyphus maynei.</title>
        <authorList>
            <person name="Arlian L.G."/>
            <person name="Morgan M.S."/>
            <person name="Rider S.D."/>
        </authorList>
    </citation>
    <scope>NUCLEOTIDE SEQUENCE [LARGE SCALE GENOMIC DNA]</scope>
    <source>
        <strain evidence="1">Arlian Lab</strain>
        <tissue evidence="1">Whole body</tissue>
    </source>
</reference>
<evidence type="ECO:0000313" key="2">
    <source>
        <dbReference type="Proteomes" id="UP000194236"/>
    </source>
</evidence>
<dbReference type="OrthoDB" id="5780965at2759"/>
<accession>A0A1Y3BCG6</accession>
<evidence type="ECO:0008006" key="3">
    <source>
        <dbReference type="Google" id="ProtNLM"/>
    </source>
</evidence>
<dbReference type="EMBL" id="MUJZ01027194">
    <property type="protein sequence ID" value="OTF78600.1"/>
    <property type="molecule type" value="Genomic_DNA"/>
</dbReference>
<gene>
    <name evidence="1" type="ORF">BLA29_014667</name>
</gene>
<keyword evidence="2" id="KW-1185">Reference proteome</keyword>
<dbReference type="Proteomes" id="UP000194236">
    <property type="component" value="Unassembled WGS sequence"/>
</dbReference>
<name>A0A1Y3BCG6_EURMA</name>
<proteinExistence type="predicted"/>
<evidence type="ECO:0000313" key="1">
    <source>
        <dbReference type="EMBL" id="OTF78600.1"/>
    </source>
</evidence>
<dbReference type="AlphaFoldDB" id="A0A1Y3BCG6"/>
<organism evidence="1 2">
    <name type="scientific">Euroglyphus maynei</name>
    <name type="common">Mayne's house dust mite</name>
    <dbReference type="NCBI Taxonomy" id="6958"/>
    <lineage>
        <taxon>Eukaryota</taxon>
        <taxon>Metazoa</taxon>
        <taxon>Ecdysozoa</taxon>
        <taxon>Arthropoda</taxon>
        <taxon>Chelicerata</taxon>
        <taxon>Arachnida</taxon>
        <taxon>Acari</taxon>
        <taxon>Acariformes</taxon>
        <taxon>Sarcoptiformes</taxon>
        <taxon>Astigmata</taxon>
        <taxon>Psoroptidia</taxon>
        <taxon>Analgoidea</taxon>
        <taxon>Pyroglyphidae</taxon>
        <taxon>Pyroglyphinae</taxon>
        <taxon>Euroglyphus</taxon>
    </lineage>
</organism>
<protein>
    <recommendedName>
        <fullName evidence="3">Inositol polyphosphate-related phosphatase domain-containing protein</fullName>
    </recommendedName>
</protein>
<comment type="caution">
    <text evidence="1">The sequence shown here is derived from an EMBL/GenBank/DDBJ whole genome shotgun (WGS) entry which is preliminary data.</text>
</comment>